<dbReference type="PANTHER" id="PTHR47354:SF5">
    <property type="entry name" value="PROTEIN RFBI"/>
    <property type="match status" value="1"/>
</dbReference>
<organism evidence="3 4">
    <name type="scientific">Serratia fonticola</name>
    <dbReference type="NCBI Taxonomy" id="47917"/>
    <lineage>
        <taxon>Bacteria</taxon>
        <taxon>Pseudomonadati</taxon>
        <taxon>Pseudomonadota</taxon>
        <taxon>Gammaproteobacteria</taxon>
        <taxon>Enterobacterales</taxon>
        <taxon>Yersiniaceae</taxon>
        <taxon>Serratia</taxon>
    </lineage>
</organism>
<dbReference type="PRINTS" id="PR00371">
    <property type="entry name" value="FPNCR"/>
</dbReference>
<evidence type="ECO:0000313" key="4">
    <source>
        <dbReference type="Proteomes" id="UP000270487"/>
    </source>
</evidence>
<accession>A0A3S5B121</accession>
<name>A0A3S5B121_SERFO</name>
<dbReference type="Proteomes" id="UP000270487">
    <property type="component" value="Chromosome"/>
</dbReference>
<dbReference type="EMBL" id="LR134492">
    <property type="protein sequence ID" value="VEI70401.1"/>
    <property type="molecule type" value="Genomic_DNA"/>
</dbReference>
<dbReference type="PANTHER" id="PTHR47354">
    <property type="entry name" value="NADH OXIDOREDUCTASE HCR"/>
    <property type="match status" value="1"/>
</dbReference>
<dbReference type="PRINTS" id="PR00410">
    <property type="entry name" value="PHEHYDRXLASE"/>
</dbReference>
<evidence type="ECO:0000313" key="3">
    <source>
        <dbReference type="EMBL" id="VEI70401.1"/>
    </source>
</evidence>
<dbReference type="GO" id="GO:0051213">
    <property type="term" value="F:dioxygenase activity"/>
    <property type="evidence" value="ECO:0007669"/>
    <property type="project" value="UniProtKB-KW"/>
</dbReference>
<sequence length="100" mass="11036">MLIAGGVGITPMISMIRTLADRGDRQPLMLIYGSKDWESVTFREELAALEQRVNLKVVHVLTQPQRTGLVSGALSLRNCLNAICHPVMPNMSTLFVVRTS</sequence>
<gene>
    <name evidence="3" type="primary">ophA1</name>
    <name evidence="3" type="ORF">NCTC13193_02987</name>
</gene>
<dbReference type="InterPro" id="IPR039261">
    <property type="entry name" value="FNR_nucleotide-bd"/>
</dbReference>
<evidence type="ECO:0000256" key="1">
    <source>
        <dbReference type="ARBA" id="ARBA00034078"/>
    </source>
</evidence>
<reference evidence="3 4" key="1">
    <citation type="submission" date="2018-12" db="EMBL/GenBank/DDBJ databases">
        <authorList>
            <consortium name="Pathogen Informatics"/>
        </authorList>
    </citation>
    <scope>NUCLEOTIDE SEQUENCE [LARGE SCALE GENOMIC DNA]</scope>
    <source>
        <strain evidence="3 4">NCTC13193</strain>
    </source>
</reference>
<proteinExistence type="predicted"/>
<dbReference type="InterPro" id="IPR001709">
    <property type="entry name" value="Flavoprot_Pyr_Nucl_cyt_Rdtase"/>
</dbReference>
<dbReference type="InterPro" id="IPR001433">
    <property type="entry name" value="OxRdtase_FAD/NAD-bd"/>
</dbReference>
<dbReference type="Pfam" id="PF00175">
    <property type="entry name" value="NAD_binding_1"/>
    <property type="match status" value="1"/>
</dbReference>
<evidence type="ECO:0000259" key="2">
    <source>
        <dbReference type="Pfam" id="PF00175"/>
    </source>
</evidence>
<comment type="cofactor">
    <cofactor evidence="1">
        <name>[2Fe-2S] cluster</name>
        <dbReference type="ChEBI" id="CHEBI:190135"/>
    </cofactor>
</comment>
<dbReference type="InterPro" id="IPR050415">
    <property type="entry name" value="MRET"/>
</dbReference>
<dbReference type="Gene3D" id="3.40.50.80">
    <property type="entry name" value="Nucleotide-binding domain of ferredoxin-NADP reductase (FNR) module"/>
    <property type="match status" value="1"/>
</dbReference>
<keyword evidence="3" id="KW-0223">Dioxygenase</keyword>
<dbReference type="EC" id="1.-.-.-" evidence="3"/>
<dbReference type="AlphaFoldDB" id="A0A3S5B121"/>
<keyword evidence="3" id="KW-0560">Oxidoreductase</keyword>
<protein>
    <submittedName>
        <fullName evidence="3">Phthalate dioxygenase reductase</fullName>
        <ecNumber evidence="3">1.-.-.-</ecNumber>
    </submittedName>
</protein>
<feature type="domain" description="Oxidoreductase FAD/NAD(P)-binding" evidence="2">
    <location>
        <begin position="2"/>
        <end position="66"/>
    </location>
</feature>
<dbReference type="SUPFAM" id="SSF52343">
    <property type="entry name" value="Ferredoxin reductase-like, C-terminal NADP-linked domain"/>
    <property type="match status" value="1"/>
</dbReference>